<reference evidence="2 3" key="1">
    <citation type="submission" date="2019-01" db="EMBL/GenBank/DDBJ databases">
        <title>Sequencing of cultivated peanut Arachis hypogaea provides insights into genome evolution and oil improvement.</title>
        <authorList>
            <person name="Chen X."/>
        </authorList>
    </citation>
    <scope>NUCLEOTIDE SEQUENCE [LARGE SCALE GENOMIC DNA]</scope>
    <source>
        <strain evidence="3">cv. Fuhuasheng</strain>
        <tissue evidence="2">Leaves</tissue>
    </source>
</reference>
<name>A0A445DQ83_ARAHY</name>
<dbReference type="EMBL" id="SDMP01000003">
    <property type="protein sequence ID" value="RYR65333.1"/>
    <property type="molecule type" value="Genomic_DNA"/>
</dbReference>
<proteinExistence type="predicted"/>
<dbReference type="AlphaFoldDB" id="A0A445DQ83"/>
<keyword evidence="3" id="KW-1185">Reference proteome</keyword>
<feature type="coiled-coil region" evidence="1">
    <location>
        <begin position="192"/>
        <end position="219"/>
    </location>
</feature>
<gene>
    <name evidence="2" type="ORF">Ahy_A03g011263</name>
</gene>
<keyword evidence="1" id="KW-0175">Coiled coil</keyword>
<evidence type="ECO:0000256" key="1">
    <source>
        <dbReference type="SAM" id="Coils"/>
    </source>
</evidence>
<comment type="caution">
    <text evidence="2">The sequence shown here is derived from an EMBL/GenBank/DDBJ whole genome shotgun (WGS) entry which is preliminary data.</text>
</comment>
<sequence>MKLKKKLHFENIFCIELRGLSGGLCLFWNNIYNVDVYFWCDSYIKVHIVDRKGNAWVCNFIYGNPNFGRRREQWKEITATNYNKVEPQLFIGDFNDVLSQEEKIGLHPKPHSQVTMPAISSDHSPLILNLKTVFRIRKSFKFEAFWADKEECEKVVKKGWGKEVSQSCEWTRITRRMNNCKEELKKWSKSTFKRADKEINRLKEEMKKLQDSNFTEEKQNQVHVLKEKITALWKQEEKFWGQRSRLKWLKWGDKNTSFFHATTIQRRERNRIERLKNEAGYWLEEREEIMRHIEEHFEALFTSTTRQRYDNTLSKIPVRVTEEMNRDLISEVSDDEIRNAVFSMGSLKAPGSDGLNGLFYQKYWEVIKKEVCEVVK</sequence>
<evidence type="ECO:0008006" key="4">
    <source>
        <dbReference type="Google" id="ProtNLM"/>
    </source>
</evidence>
<protein>
    <recommendedName>
        <fullName evidence="4">Endonuclease/exonuclease/phosphatase domain-containing protein</fullName>
    </recommendedName>
</protein>
<dbReference type="STRING" id="3818.A0A445DQ83"/>
<dbReference type="SUPFAM" id="SSF56219">
    <property type="entry name" value="DNase I-like"/>
    <property type="match status" value="1"/>
</dbReference>
<accession>A0A445DQ83</accession>
<evidence type="ECO:0000313" key="2">
    <source>
        <dbReference type="EMBL" id="RYR65333.1"/>
    </source>
</evidence>
<organism evidence="2 3">
    <name type="scientific">Arachis hypogaea</name>
    <name type="common">Peanut</name>
    <dbReference type="NCBI Taxonomy" id="3818"/>
    <lineage>
        <taxon>Eukaryota</taxon>
        <taxon>Viridiplantae</taxon>
        <taxon>Streptophyta</taxon>
        <taxon>Embryophyta</taxon>
        <taxon>Tracheophyta</taxon>
        <taxon>Spermatophyta</taxon>
        <taxon>Magnoliopsida</taxon>
        <taxon>eudicotyledons</taxon>
        <taxon>Gunneridae</taxon>
        <taxon>Pentapetalae</taxon>
        <taxon>rosids</taxon>
        <taxon>fabids</taxon>
        <taxon>Fabales</taxon>
        <taxon>Fabaceae</taxon>
        <taxon>Papilionoideae</taxon>
        <taxon>50 kb inversion clade</taxon>
        <taxon>dalbergioids sensu lato</taxon>
        <taxon>Dalbergieae</taxon>
        <taxon>Pterocarpus clade</taxon>
        <taxon>Arachis</taxon>
    </lineage>
</organism>
<dbReference type="Proteomes" id="UP000289738">
    <property type="component" value="Chromosome A03"/>
</dbReference>
<dbReference type="InterPro" id="IPR036691">
    <property type="entry name" value="Endo/exonu/phosph_ase_sf"/>
</dbReference>
<evidence type="ECO:0000313" key="3">
    <source>
        <dbReference type="Proteomes" id="UP000289738"/>
    </source>
</evidence>